<dbReference type="AlphaFoldDB" id="A0A426XJL6"/>
<reference evidence="1 2" key="1">
    <citation type="journal article" date="2014" name="Agronomy (Basel)">
        <title>A Draft Genome Sequence for Ensete ventricosum, the Drought-Tolerant Tree Against Hunger.</title>
        <authorList>
            <person name="Harrison J."/>
            <person name="Moore K.A."/>
            <person name="Paszkiewicz K."/>
            <person name="Jones T."/>
            <person name="Grant M."/>
            <person name="Ambacheew D."/>
            <person name="Muzemil S."/>
            <person name="Studholme D.J."/>
        </authorList>
    </citation>
    <scope>NUCLEOTIDE SEQUENCE [LARGE SCALE GENOMIC DNA]</scope>
</reference>
<accession>A0A426XJL6</accession>
<dbReference type="Proteomes" id="UP000287651">
    <property type="component" value="Unassembled WGS sequence"/>
</dbReference>
<name>A0A426XJL6_ENSVE</name>
<protein>
    <submittedName>
        <fullName evidence="1">Uncharacterized protein</fullName>
    </submittedName>
</protein>
<sequence>MPGPLKLVLGSTSNEASKGLVSSFRKREKDLLCQKGLKTKGDTSSLRCSLGGSKRVYLRRSPLSLVPE</sequence>
<evidence type="ECO:0000313" key="2">
    <source>
        <dbReference type="Proteomes" id="UP000287651"/>
    </source>
</evidence>
<dbReference type="EMBL" id="AMZH03019956">
    <property type="protein sequence ID" value="RRT39719.1"/>
    <property type="molecule type" value="Genomic_DNA"/>
</dbReference>
<proteinExistence type="predicted"/>
<organism evidence="1 2">
    <name type="scientific">Ensete ventricosum</name>
    <name type="common">Abyssinian banana</name>
    <name type="synonym">Musa ensete</name>
    <dbReference type="NCBI Taxonomy" id="4639"/>
    <lineage>
        <taxon>Eukaryota</taxon>
        <taxon>Viridiplantae</taxon>
        <taxon>Streptophyta</taxon>
        <taxon>Embryophyta</taxon>
        <taxon>Tracheophyta</taxon>
        <taxon>Spermatophyta</taxon>
        <taxon>Magnoliopsida</taxon>
        <taxon>Liliopsida</taxon>
        <taxon>Zingiberales</taxon>
        <taxon>Musaceae</taxon>
        <taxon>Ensete</taxon>
    </lineage>
</organism>
<gene>
    <name evidence="1" type="ORF">B296_00049615</name>
</gene>
<comment type="caution">
    <text evidence="1">The sequence shown here is derived from an EMBL/GenBank/DDBJ whole genome shotgun (WGS) entry which is preliminary data.</text>
</comment>
<evidence type="ECO:0000313" key="1">
    <source>
        <dbReference type="EMBL" id="RRT39719.1"/>
    </source>
</evidence>